<dbReference type="Pfam" id="PF01397">
    <property type="entry name" value="Terpene_synth"/>
    <property type="match status" value="1"/>
</dbReference>
<comment type="cofactor">
    <cofactor evidence="1">
        <name>Mg(2+)</name>
        <dbReference type="ChEBI" id="CHEBI:18420"/>
    </cofactor>
</comment>
<evidence type="ECO:0000256" key="3">
    <source>
        <dbReference type="ARBA" id="ARBA00022842"/>
    </source>
</evidence>
<evidence type="ECO:0000256" key="2">
    <source>
        <dbReference type="ARBA" id="ARBA00022723"/>
    </source>
</evidence>
<dbReference type="Proteomes" id="UP000554482">
    <property type="component" value="Unassembled WGS sequence"/>
</dbReference>
<evidence type="ECO:0000256" key="1">
    <source>
        <dbReference type="ARBA" id="ARBA00001946"/>
    </source>
</evidence>
<evidence type="ECO:0000259" key="4">
    <source>
        <dbReference type="Pfam" id="PF01397"/>
    </source>
</evidence>
<keyword evidence="3" id="KW-0460">Magnesium</keyword>
<dbReference type="GO" id="GO:0009507">
    <property type="term" value="C:chloroplast"/>
    <property type="evidence" value="ECO:0007669"/>
    <property type="project" value="TreeGrafter"/>
</dbReference>
<keyword evidence="6" id="KW-1185">Reference proteome</keyword>
<comment type="caution">
    <text evidence="5">The sequence shown here is derived from an EMBL/GenBank/DDBJ whole genome shotgun (WGS) entry which is preliminary data.</text>
</comment>
<dbReference type="EMBL" id="JABWDY010018998">
    <property type="protein sequence ID" value="KAF5194223.1"/>
    <property type="molecule type" value="Genomic_DNA"/>
</dbReference>
<dbReference type="FunFam" id="1.50.10.130:FF:000002">
    <property type="entry name" value="Ent-copalyl diphosphate synthase, chloroplastic"/>
    <property type="match status" value="1"/>
</dbReference>
<dbReference type="SFLD" id="SFLDG01014">
    <property type="entry name" value="Terpene_Cyclase_Like_1_N-term"/>
    <property type="match status" value="1"/>
</dbReference>
<dbReference type="GO" id="GO:0000287">
    <property type="term" value="F:magnesium ion binding"/>
    <property type="evidence" value="ECO:0007669"/>
    <property type="project" value="TreeGrafter"/>
</dbReference>
<dbReference type="Gene3D" id="1.50.10.160">
    <property type="match status" value="1"/>
</dbReference>
<protein>
    <submittedName>
        <fullName evidence="5">Copalyl diphosphate synthase</fullName>
    </submittedName>
</protein>
<dbReference type="GO" id="GO:0010333">
    <property type="term" value="F:terpene synthase activity"/>
    <property type="evidence" value="ECO:0007669"/>
    <property type="project" value="InterPro"/>
</dbReference>
<dbReference type="OrthoDB" id="2343925at2759"/>
<keyword evidence="2" id="KW-0479">Metal-binding</keyword>
<sequence length="502" mass="57933">MTSHQATLLFRCSPANPSTTLLPLTTRINCSGFYQVSTRAKRSSDFRFRCIQGLSHYNVQVSQWPEKTYIAHEENKLTPKVLESNEIRQRVEVIRQKLQCIEDGELSISAYDTAWVALVKDIHGSDAPQFPSSLEWIINSQLPDGSWGDPCFFSPYDRLSSTLACVVALTTWKLCPEKCEKGMSFIRQNLHKLKDEDPEHMPSGFEVRFPSLVEMAQDLGLEMSQDSGVLQYLYAIRELKIPKEMLLNVPTTLLYSLEGMPDLDWEKLLKLQHPNGSFLCSTSSTAYALMQTKDEKCLNYLMGVVKRFHGVPHCYPIDLFERLWVIDRLERLGISRYFNSEIKDCLDYVYRFWTPNGISWSRDTIELDIDDTSMGFRILRSHGYEVQANAFQHFEKEGQFFCFVGQTSQGVTEMLSLYRASQVLFPSEKILEEAKKFASKFLREKQDLGQVADRWIISKDLVGEVQYNLDIPLYASLPRLETRYYIDQYGGDDDVWIGKVLY</sequence>
<dbReference type="AlphaFoldDB" id="A0A7J6WB87"/>
<dbReference type="GO" id="GO:0009686">
    <property type="term" value="P:gibberellin biosynthetic process"/>
    <property type="evidence" value="ECO:0007669"/>
    <property type="project" value="TreeGrafter"/>
</dbReference>
<dbReference type="Gene3D" id="1.50.10.130">
    <property type="entry name" value="Terpene synthase, N-terminal domain"/>
    <property type="match status" value="1"/>
</dbReference>
<name>A0A7J6WB87_THATH</name>
<dbReference type="SUPFAM" id="SSF48239">
    <property type="entry name" value="Terpenoid cyclases/Protein prenyltransferases"/>
    <property type="match status" value="2"/>
</dbReference>
<dbReference type="PANTHER" id="PTHR31739">
    <property type="entry name" value="ENT-COPALYL DIPHOSPHATE SYNTHASE, CHLOROPLASTIC"/>
    <property type="match status" value="1"/>
</dbReference>
<dbReference type="PANTHER" id="PTHR31739:SF4">
    <property type="entry name" value="ENT-COPALYL DIPHOSPHATE SYNTHASE, CHLOROPLASTIC"/>
    <property type="match status" value="1"/>
</dbReference>
<dbReference type="InterPro" id="IPR036965">
    <property type="entry name" value="Terpene_synth_N_sf"/>
</dbReference>
<evidence type="ECO:0000313" key="6">
    <source>
        <dbReference type="Proteomes" id="UP000554482"/>
    </source>
</evidence>
<reference evidence="5 6" key="1">
    <citation type="submission" date="2020-06" db="EMBL/GenBank/DDBJ databases">
        <title>Transcriptomic and genomic resources for Thalictrum thalictroides and T. hernandezii: Facilitating candidate gene discovery in an emerging model plant lineage.</title>
        <authorList>
            <person name="Arias T."/>
            <person name="Riano-Pachon D.M."/>
            <person name="Di Stilio V.S."/>
        </authorList>
    </citation>
    <scope>NUCLEOTIDE SEQUENCE [LARGE SCALE GENOMIC DNA]</scope>
    <source>
        <strain evidence="6">cv. WT478/WT964</strain>
        <tissue evidence="5">Leaves</tissue>
    </source>
</reference>
<gene>
    <name evidence="5" type="ORF">FRX31_016191</name>
</gene>
<accession>A0A7J6WB87</accession>
<feature type="non-terminal residue" evidence="5">
    <location>
        <position position="1"/>
    </location>
</feature>
<evidence type="ECO:0000313" key="5">
    <source>
        <dbReference type="EMBL" id="KAF5194223.1"/>
    </source>
</evidence>
<dbReference type="InterPro" id="IPR001906">
    <property type="entry name" value="Terpene_synth_N"/>
</dbReference>
<organism evidence="5 6">
    <name type="scientific">Thalictrum thalictroides</name>
    <name type="common">Rue-anemone</name>
    <name type="synonym">Anemone thalictroides</name>
    <dbReference type="NCBI Taxonomy" id="46969"/>
    <lineage>
        <taxon>Eukaryota</taxon>
        <taxon>Viridiplantae</taxon>
        <taxon>Streptophyta</taxon>
        <taxon>Embryophyta</taxon>
        <taxon>Tracheophyta</taxon>
        <taxon>Spermatophyta</taxon>
        <taxon>Magnoliopsida</taxon>
        <taxon>Ranunculales</taxon>
        <taxon>Ranunculaceae</taxon>
        <taxon>Thalictroideae</taxon>
        <taxon>Thalictrum</taxon>
    </lineage>
</organism>
<feature type="domain" description="Terpene synthase N-terminal" evidence="4">
    <location>
        <begin position="264"/>
        <end position="469"/>
    </location>
</feature>
<dbReference type="InterPro" id="IPR008930">
    <property type="entry name" value="Terpenoid_cyclase/PrenylTrfase"/>
</dbReference>
<dbReference type="InterPro" id="IPR050148">
    <property type="entry name" value="Terpene_synthase-like"/>
</dbReference>
<proteinExistence type="predicted"/>